<organism evidence="2 3">
    <name type="scientific">Zootermopsis nevadensis</name>
    <name type="common">Dampwood termite</name>
    <dbReference type="NCBI Taxonomy" id="136037"/>
    <lineage>
        <taxon>Eukaryota</taxon>
        <taxon>Metazoa</taxon>
        <taxon>Ecdysozoa</taxon>
        <taxon>Arthropoda</taxon>
        <taxon>Hexapoda</taxon>
        <taxon>Insecta</taxon>
        <taxon>Pterygota</taxon>
        <taxon>Neoptera</taxon>
        <taxon>Polyneoptera</taxon>
        <taxon>Dictyoptera</taxon>
        <taxon>Blattodea</taxon>
        <taxon>Blattoidea</taxon>
        <taxon>Termitoidae</taxon>
        <taxon>Termopsidae</taxon>
        <taxon>Zootermopsis</taxon>
    </lineage>
</organism>
<reference evidence="2 3" key="1">
    <citation type="journal article" date="2014" name="Nat. Commun.">
        <title>Molecular traces of alternative social organization in a termite genome.</title>
        <authorList>
            <person name="Terrapon N."/>
            <person name="Li C."/>
            <person name="Robertson H.M."/>
            <person name="Ji L."/>
            <person name="Meng X."/>
            <person name="Booth W."/>
            <person name="Chen Z."/>
            <person name="Childers C.P."/>
            <person name="Glastad K.M."/>
            <person name="Gokhale K."/>
            <person name="Gowin J."/>
            <person name="Gronenberg W."/>
            <person name="Hermansen R.A."/>
            <person name="Hu H."/>
            <person name="Hunt B.G."/>
            <person name="Huylmans A.K."/>
            <person name="Khalil S.M."/>
            <person name="Mitchell R.D."/>
            <person name="Munoz-Torres M.C."/>
            <person name="Mustard J.A."/>
            <person name="Pan H."/>
            <person name="Reese J.T."/>
            <person name="Scharf M.E."/>
            <person name="Sun F."/>
            <person name="Vogel H."/>
            <person name="Xiao J."/>
            <person name="Yang W."/>
            <person name="Yang Z."/>
            <person name="Yang Z."/>
            <person name="Zhou J."/>
            <person name="Zhu J."/>
            <person name="Brent C.S."/>
            <person name="Elsik C.G."/>
            <person name="Goodisman M.A."/>
            <person name="Liberles D.A."/>
            <person name="Roe R.M."/>
            <person name="Vargo E.L."/>
            <person name="Vilcinskas A."/>
            <person name="Wang J."/>
            <person name="Bornberg-Bauer E."/>
            <person name="Korb J."/>
            <person name="Zhang G."/>
            <person name="Liebig J."/>
        </authorList>
    </citation>
    <scope>NUCLEOTIDE SEQUENCE [LARGE SCALE GENOMIC DNA]</scope>
    <source>
        <tissue evidence="2">Whole organism</tissue>
    </source>
</reference>
<dbReference type="InParanoid" id="A0A067R6U3"/>
<evidence type="ECO:0000313" key="2">
    <source>
        <dbReference type="EMBL" id="KDR14014.1"/>
    </source>
</evidence>
<gene>
    <name evidence="2" type="ORF">L798_11673</name>
</gene>
<evidence type="ECO:0000313" key="3">
    <source>
        <dbReference type="Proteomes" id="UP000027135"/>
    </source>
</evidence>
<keyword evidence="1" id="KW-1133">Transmembrane helix</keyword>
<dbReference type="EMBL" id="KK852904">
    <property type="protein sequence ID" value="KDR14014.1"/>
    <property type="molecule type" value="Genomic_DNA"/>
</dbReference>
<evidence type="ECO:0000256" key="1">
    <source>
        <dbReference type="SAM" id="Phobius"/>
    </source>
</evidence>
<keyword evidence="3" id="KW-1185">Reference proteome</keyword>
<keyword evidence="1" id="KW-0812">Transmembrane</keyword>
<feature type="transmembrane region" description="Helical" evidence="1">
    <location>
        <begin position="35"/>
        <end position="57"/>
    </location>
</feature>
<proteinExistence type="predicted"/>
<accession>A0A067R6U3</accession>
<name>A0A067R6U3_ZOONE</name>
<protein>
    <submittedName>
        <fullName evidence="2">Uncharacterized protein</fullName>
    </submittedName>
</protein>
<dbReference type="Proteomes" id="UP000027135">
    <property type="component" value="Unassembled WGS sequence"/>
</dbReference>
<dbReference type="AlphaFoldDB" id="A0A067R6U3"/>
<keyword evidence="1" id="KW-0472">Membrane</keyword>
<dbReference type="OrthoDB" id="10511318at2759"/>
<sequence>MSDLQRSDIPWMDESDEWGASAASSFVTENGEATVLVGVVIAVLAAVIILFILALLIDCRTRKHVSPASRISGKTTAIPKRTKFPQFIRNSATNNENITFANQMCTENSATLPAVPGSVENC</sequence>